<evidence type="ECO:0000256" key="1">
    <source>
        <dbReference type="PIRNR" id="PIRNR012702"/>
    </source>
</evidence>
<keyword evidence="1" id="KW-0645">Protease</keyword>
<dbReference type="Proteomes" id="UP000323258">
    <property type="component" value="Unassembled WGS sequence"/>
</dbReference>
<dbReference type="OrthoDB" id="9782658at2"/>
<name>A0A5D4H341_9HYPH</name>
<dbReference type="InterPro" id="IPR015995">
    <property type="entry name" value="MlrC_N"/>
</dbReference>
<reference evidence="4 5" key="1">
    <citation type="submission" date="2019-08" db="EMBL/GenBank/DDBJ databases">
        <authorList>
            <person name="Seo Y.L."/>
        </authorList>
    </citation>
    <scope>NUCLEOTIDE SEQUENCE [LARGE SCALE GENOMIC DNA]</scope>
    <source>
        <strain evidence="4 5">MaA-C15</strain>
    </source>
</reference>
<dbReference type="Pfam" id="PF07171">
    <property type="entry name" value="MlrC_C"/>
    <property type="match status" value="1"/>
</dbReference>
<reference evidence="4 5" key="2">
    <citation type="submission" date="2019-09" db="EMBL/GenBank/DDBJ databases">
        <title>Mesorhizobium sp. MaA-C15 isolated from Microcystis aeruginosa.</title>
        <authorList>
            <person name="Jeong S.E."/>
            <person name="Jin H.M."/>
            <person name="Jeon C.O."/>
        </authorList>
    </citation>
    <scope>NUCLEOTIDE SEQUENCE [LARGE SCALE GENOMIC DNA]</scope>
    <source>
        <strain evidence="4 5">MaA-C15</strain>
    </source>
</reference>
<dbReference type="GO" id="GO:0046872">
    <property type="term" value="F:metal ion binding"/>
    <property type="evidence" value="ECO:0007669"/>
    <property type="project" value="UniProtKB-KW"/>
</dbReference>
<keyword evidence="5" id="KW-1185">Reference proteome</keyword>
<evidence type="ECO:0000313" key="5">
    <source>
        <dbReference type="Proteomes" id="UP000323258"/>
    </source>
</evidence>
<comment type="caution">
    <text evidence="4">The sequence shown here is derived from an EMBL/GenBank/DDBJ whole genome shotgun (WGS) entry which is preliminary data.</text>
</comment>
<protein>
    <recommendedName>
        <fullName evidence="1">Microcystinase C</fullName>
        <shortName evidence="1">MlrC</shortName>
    </recommendedName>
</protein>
<evidence type="ECO:0000259" key="2">
    <source>
        <dbReference type="Pfam" id="PF07171"/>
    </source>
</evidence>
<dbReference type="PIRSF" id="PIRSF012702">
    <property type="entry name" value="UCP012702"/>
    <property type="match status" value="1"/>
</dbReference>
<sequence length="484" mass="51926">MRVFTAVLATETNTFSPIPTGLGAFKSQGEYYPAGQHPDRMTLFGAPLWVARERARDKGWSVVEGMVAFAQPGGKTTRIAYDALRSELLDDLRAAGKVDMVLLGLHGAMIADGCDDCEGDILRAVREIVGPDVVIGAELDPHCHLTQVMMDNADVMVAFKEYPHTDLYERGVELVDLCMAAVEKRIRPVAALADTGMATLIFTTSEPGISLVERMKEMERLDGVLSVSIVQGFPWADVPDMGTRVLVYTNGDQALADRLAREFATDLYAMREDIDVPKPGIDEVLDVALAEPTGPVVIADGADNAGGGAASDSTFMLRRMLERGIDSAALGPIWDPVSVQLVFDAGEGAVMPLRIGGKVGPSSGDPLDVECTVKALRRDMKMGGLGGITVSLGDCALIEVAGIDVVLTTIRFQAMDTDLFTQLGCDLATRRIVVVKSTQHFYASYSKVAKKVLYAAARGTVTPDLSSLPYTRIASPKWPISAGR</sequence>
<dbReference type="InterPro" id="IPR009197">
    <property type="entry name" value="MlrC"/>
</dbReference>
<comment type="similarity">
    <text evidence="1">Belongs to the peptidase M81 family.</text>
</comment>
<evidence type="ECO:0000313" key="4">
    <source>
        <dbReference type="EMBL" id="TYR35461.1"/>
    </source>
</evidence>
<dbReference type="GO" id="GO:0008237">
    <property type="term" value="F:metallopeptidase activity"/>
    <property type="evidence" value="ECO:0007669"/>
    <property type="project" value="UniProtKB-KW"/>
</dbReference>
<feature type="domain" description="Microcystin LR degradation protein MlrC C-terminal" evidence="2">
    <location>
        <begin position="298"/>
        <end position="472"/>
    </location>
</feature>
<comment type="cofactor">
    <cofactor evidence="1">
        <name>Zn(2+)</name>
        <dbReference type="ChEBI" id="CHEBI:29105"/>
    </cofactor>
    <text evidence="1">Binds 1 zinc ion per subunit.</text>
</comment>
<evidence type="ECO:0000259" key="3">
    <source>
        <dbReference type="Pfam" id="PF07364"/>
    </source>
</evidence>
<comment type="function">
    <text evidence="1">Involved in peptidolytic degradation of cyclic heptapeptide hepatotoxin microcystin (MC).</text>
</comment>
<keyword evidence="1" id="KW-0482">Metalloprotease</keyword>
<dbReference type="Pfam" id="PF07364">
    <property type="entry name" value="DUF1485"/>
    <property type="match status" value="1"/>
</dbReference>
<dbReference type="RefSeq" id="WP_148913083.1">
    <property type="nucleotide sequence ID" value="NZ_VSZS01000052.1"/>
</dbReference>
<proteinExistence type="inferred from homology"/>
<keyword evidence="1" id="KW-0479">Metal-binding</keyword>
<organism evidence="4 5">
    <name type="scientific">Neoaquamicrobium microcysteis</name>
    <dbReference type="NCBI Taxonomy" id="2682781"/>
    <lineage>
        <taxon>Bacteria</taxon>
        <taxon>Pseudomonadati</taxon>
        <taxon>Pseudomonadota</taxon>
        <taxon>Alphaproteobacteria</taxon>
        <taxon>Hyphomicrobiales</taxon>
        <taxon>Phyllobacteriaceae</taxon>
        <taxon>Neoaquamicrobium</taxon>
    </lineage>
</organism>
<dbReference type="EMBL" id="VSZS01000052">
    <property type="protein sequence ID" value="TYR35461.1"/>
    <property type="molecule type" value="Genomic_DNA"/>
</dbReference>
<keyword evidence="1" id="KW-0378">Hydrolase</keyword>
<accession>A0A5D4H341</accession>
<dbReference type="InterPro" id="IPR010799">
    <property type="entry name" value="MlrC_C"/>
</dbReference>
<dbReference type="AlphaFoldDB" id="A0A5D4H341"/>
<feature type="domain" description="Microcystin LR degradation protein MlrC N-terminal" evidence="3">
    <location>
        <begin position="2"/>
        <end position="288"/>
    </location>
</feature>
<gene>
    <name evidence="4" type="ORF">FY036_02290</name>
</gene>
<dbReference type="GO" id="GO:0006508">
    <property type="term" value="P:proteolysis"/>
    <property type="evidence" value="ECO:0007669"/>
    <property type="project" value="UniProtKB-KW"/>
</dbReference>